<feature type="compositionally biased region" description="Polar residues" evidence="16">
    <location>
        <begin position="870"/>
        <end position="883"/>
    </location>
</feature>
<dbReference type="OrthoDB" id="5364245at2759"/>
<evidence type="ECO:0000259" key="17">
    <source>
        <dbReference type="PROSITE" id="PS50090"/>
    </source>
</evidence>
<feature type="region of interest" description="Disordered" evidence="16">
    <location>
        <begin position="675"/>
        <end position="713"/>
    </location>
</feature>
<sequence>MSKPGVDDVSKSSPLESLLEDRNHILTELYCVSRLHEFLQVTDDALLEKQIHQFLEANDIKRGSPFDTNTLPKFTQVDPPFDKKNARSKSSTPVDNPKKEKELIRSEKEEGKTGKESKEQSNDDSKSGEKNTDDDILTSKGNEAHGTVTVINPDNGTTTNDRKRTLHEATDQEDPKSNKNSNYLNVPPPLKRQRIDNNVDRVRVTPVDVKSQQKDYLLRKLTKESVEKATLFNEANIDAKESVYLVMNDKIPSKIPQAVPLAELKYVSQTLPLIKLIPTAHKVITTHIMNTALNEGRIAVVSSRIEELRRLGLWSLRQPKRFIDPWSSQRKSSTHHGFLLEEAKWMFCDFDEFKKYKIAVCAVMAQAVIDFWNYGRVCCIKTKKEQDKEINNQYKTDPAVNGEGDSIDMKLILSKSDPNTEFSPPELPSTSEAEYKAALDKRPSFFKMHLSFDELNSLERKIVEDIPLYMGVSYTEVEKDDSNELPFDPISKSTVTLDDDHYVKVVERQIIDDEPSLVPLSKRRGMFYGNRRSYYLRPPMAPSLRYLRYRTPTIWLPEDDQELVKNINSYAYNWDLISTQMSSRTTRSYCSNIERRTPWQCFERFVQLNEKFQFTDMKGPRAHNAQIWLMEAHKLQQQQKRRISPLGVGEESIQRGHKRLRWASMFEAMRKCIKKRENAPRPNPTQPRKPLDCKNTSVPTPTEMSQLKAQRDDALRRDIQMRRIAKQKLQAATLNQQASPRNSKISVQSAPQLGNRHAANNAPNHLSRSSSDVSKITTQIPQQGDIKPLSEKSIIESYARKILTQKPEFTPELALKAAESYYRSMKQRQKAHQEDQSRDPQRASQKIGTNSQTQSTIRQEGATADKILSPTPQEILQKIQQGK</sequence>
<dbReference type="GO" id="GO:0006325">
    <property type="term" value="P:chromatin organization"/>
    <property type="evidence" value="ECO:0007669"/>
    <property type="project" value="UniProtKB-KW"/>
</dbReference>
<evidence type="ECO:0000256" key="3">
    <source>
        <dbReference type="ARBA" id="ARBA00018561"/>
    </source>
</evidence>
<feature type="region of interest" description="Disordered" evidence="16">
    <location>
        <begin position="61"/>
        <end position="192"/>
    </location>
</feature>
<organism evidence="19 20">
    <name type="scientific">Lachancea fermentati</name>
    <name type="common">Zygosaccharomyces fermentati</name>
    <dbReference type="NCBI Taxonomy" id="4955"/>
    <lineage>
        <taxon>Eukaryota</taxon>
        <taxon>Fungi</taxon>
        <taxon>Dikarya</taxon>
        <taxon>Ascomycota</taxon>
        <taxon>Saccharomycotina</taxon>
        <taxon>Saccharomycetes</taxon>
        <taxon>Saccharomycetales</taxon>
        <taxon>Saccharomycetaceae</taxon>
        <taxon>Lachancea</taxon>
    </lineage>
</organism>
<feature type="compositionally biased region" description="Basic and acidic residues" evidence="16">
    <location>
        <begin position="160"/>
        <end position="177"/>
    </location>
</feature>
<feature type="compositionally biased region" description="Basic and acidic residues" evidence="16">
    <location>
        <begin position="96"/>
        <end position="133"/>
    </location>
</feature>
<feature type="domain" description="HSA" evidence="18">
    <location>
        <begin position="323"/>
        <end position="396"/>
    </location>
</feature>
<dbReference type="EMBL" id="LT598490">
    <property type="protein sequence ID" value="SCW02278.1"/>
    <property type="molecule type" value="Genomic_DNA"/>
</dbReference>
<proteinExistence type="inferred from homology"/>
<feature type="region of interest" description="Disordered" evidence="16">
    <location>
        <begin position="728"/>
        <end position="788"/>
    </location>
</feature>
<feature type="compositionally biased region" description="Polar residues" evidence="16">
    <location>
        <begin position="761"/>
        <end position="782"/>
    </location>
</feature>
<evidence type="ECO:0000313" key="19">
    <source>
        <dbReference type="EMBL" id="SCW02278.1"/>
    </source>
</evidence>
<dbReference type="Proteomes" id="UP000190831">
    <property type="component" value="Chromosome F"/>
</dbReference>
<evidence type="ECO:0000256" key="14">
    <source>
        <dbReference type="ARBA" id="ARBA00072841"/>
    </source>
</evidence>
<keyword evidence="6" id="KW-0805">Transcription regulation</keyword>
<gene>
    <name evidence="19" type="ORF">LAFE_0F02916G</name>
</gene>
<dbReference type="GO" id="GO:0005634">
    <property type="term" value="C:nucleus"/>
    <property type="evidence" value="ECO:0007669"/>
    <property type="project" value="UniProtKB-SubCell"/>
</dbReference>
<feature type="compositionally biased region" description="Polar residues" evidence="16">
    <location>
        <begin position="149"/>
        <end position="159"/>
    </location>
</feature>
<dbReference type="GO" id="GO:0003682">
    <property type="term" value="F:chromatin binding"/>
    <property type="evidence" value="ECO:0007669"/>
    <property type="project" value="TreeGrafter"/>
</dbReference>
<dbReference type="InterPro" id="IPR001005">
    <property type="entry name" value="SANT/Myb"/>
</dbReference>
<feature type="compositionally biased region" description="Polar residues" evidence="16">
    <location>
        <begin position="842"/>
        <end position="858"/>
    </location>
</feature>
<dbReference type="FunFam" id="1.10.10.60:FF:000484">
    <property type="entry name" value="Chromatin modification-related protein EAF1"/>
    <property type="match status" value="1"/>
</dbReference>
<feature type="domain" description="Myb-like" evidence="17">
    <location>
        <begin position="555"/>
        <end position="609"/>
    </location>
</feature>
<keyword evidence="7" id="KW-0010">Activator</keyword>
<evidence type="ECO:0000313" key="20">
    <source>
        <dbReference type="Proteomes" id="UP000190831"/>
    </source>
</evidence>
<comment type="function">
    <text evidence="11">Component of the NuA4 histone acetyltransferase complex which is involved in transcriptional activation of selected genes principally by acetylation of nucleosomal histone H4 and H2A. The NuA4 complex is also involved in DNA repair.</text>
</comment>
<evidence type="ECO:0000256" key="4">
    <source>
        <dbReference type="ARBA" id="ARBA00022763"/>
    </source>
</evidence>
<dbReference type="SMART" id="SM00573">
    <property type="entry name" value="HSA"/>
    <property type="match status" value="1"/>
</dbReference>
<dbReference type="Pfam" id="PF07529">
    <property type="entry name" value="HSA"/>
    <property type="match status" value="1"/>
</dbReference>
<keyword evidence="8" id="KW-0804">Transcription</keyword>
<keyword evidence="9" id="KW-0234">DNA repair</keyword>
<feature type="compositionally biased region" description="Polar residues" evidence="16">
    <location>
        <begin position="730"/>
        <end position="752"/>
    </location>
</feature>
<dbReference type="CDD" id="cd00167">
    <property type="entry name" value="SANT"/>
    <property type="match status" value="1"/>
</dbReference>
<dbReference type="SMART" id="SM00717">
    <property type="entry name" value="SANT"/>
    <property type="match status" value="1"/>
</dbReference>
<comment type="subcellular location">
    <subcellularLocation>
        <location evidence="1">Nucleus</location>
    </subcellularLocation>
</comment>
<evidence type="ECO:0000256" key="11">
    <source>
        <dbReference type="ARBA" id="ARBA00025178"/>
    </source>
</evidence>
<evidence type="ECO:0000256" key="9">
    <source>
        <dbReference type="ARBA" id="ARBA00023204"/>
    </source>
</evidence>
<dbReference type="PROSITE" id="PS51204">
    <property type="entry name" value="HSA"/>
    <property type="match status" value="1"/>
</dbReference>
<dbReference type="GO" id="GO:0035267">
    <property type="term" value="C:NuA4 histone acetyltransferase complex"/>
    <property type="evidence" value="ECO:0007669"/>
    <property type="project" value="UniProtKB-ARBA"/>
</dbReference>
<dbReference type="SUPFAM" id="SSF46689">
    <property type="entry name" value="Homeodomain-like"/>
    <property type="match status" value="1"/>
</dbReference>
<evidence type="ECO:0000256" key="7">
    <source>
        <dbReference type="ARBA" id="ARBA00023159"/>
    </source>
</evidence>
<dbReference type="STRING" id="4955.A0A1G4MEV6"/>
<evidence type="ECO:0000259" key="18">
    <source>
        <dbReference type="PROSITE" id="PS51204"/>
    </source>
</evidence>
<evidence type="ECO:0000256" key="15">
    <source>
        <dbReference type="ARBA" id="ARBA00082479"/>
    </source>
</evidence>
<evidence type="ECO:0000256" key="1">
    <source>
        <dbReference type="ARBA" id="ARBA00004123"/>
    </source>
</evidence>
<reference evidence="20" key="1">
    <citation type="submission" date="2016-03" db="EMBL/GenBank/DDBJ databases">
        <authorList>
            <person name="Devillers H."/>
        </authorList>
    </citation>
    <scope>NUCLEOTIDE SEQUENCE [LARGE SCALE GENOMIC DNA]</scope>
</reference>
<keyword evidence="20" id="KW-1185">Reference proteome</keyword>
<dbReference type="InterPro" id="IPR009057">
    <property type="entry name" value="Homeodomain-like_sf"/>
</dbReference>
<dbReference type="GO" id="GO:0006281">
    <property type="term" value="P:DNA repair"/>
    <property type="evidence" value="ECO:0007669"/>
    <property type="project" value="UniProtKB-KW"/>
</dbReference>
<feature type="compositionally biased region" description="Basic and acidic residues" evidence="16">
    <location>
        <begin position="831"/>
        <end position="841"/>
    </location>
</feature>
<keyword evidence="10" id="KW-0539">Nucleus</keyword>
<evidence type="ECO:0000256" key="6">
    <source>
        <dbReference type="ARBA" id="ARBA00023015"/>
    </source>
</evidence>
<evidence type="ECO:0000256" key="16">
    <source>
        <dbReference type="SAM" id="MobiDB-lite"/>
    </source>
</evidence>
<protein>
    <recommendedName>
        <fullName evidence="3">Chromatin modification-related protein EAF1</fullName>
    </recommendedName>
    <alternativeName>
        <fullName evidence="14">Chromatin modification-related protein eaf1</fullName>
    </alternativeName>
    <alternativeName>
        <fullName evidence="13 15">ESA1-associated factor 1</fullName>
    </alternativeName>
    <alternativeName>
        <fullName evidence="12">Vacuolar import and degradation protein 21</fullName>
    </alternativeName>
</protein>
<dbReference type="Gene3D" id="1.10.10.60">
    <property type="entry name" value="Homeodomain-like"/>
    <property type="match status" value="1"/>
</dbReference>
<keyword evidence="4" id="KW-0227">DNA damage</keyword>
<evidence type="ECO:0000256" key="13">
    <source>
        <dbReference type="ARBA" id="ARBA00032084"/>
    </source>
</evidence>
<accession>A0A1G4MEV6</accession>
<feature type="region of interest" description="Disordered" evidence="16">
    <location>
        <begin position="824"/>
        <end position="883"/>
    </location>
</feature>
<dbReference type="Pfam" id="PF13921">
    <property type="entry name" value="Myb_DNA-bind_6"/>
    <property type="match status" value="1"/>
</dbReference>
<evidence type="ECO:0000256" key="10">
    <source>
        <dbReference type="ARBA" id="ARBA00023242"/>
    </source>
</evidence>
<evidence type="ECO:0000256" key="12">
    <source>
        <dbReference type="ARBA" id="ARBA00029670"/>
    </source>
</evidence>
<evidence type="ECO:0000256" key="8">
    <source>
        <dbReference type="ARBA" id="ARBA00023163"/>
    </source>
</evidence>
<dbReference type="PANTHER" id="PTHR46459">
    <property type="entry name" value="E1A-BINDING PROTEIN P400-RELATED"/>
    <property type="match status" value="1"/>
</dbReference>
<dbReference type="OMA" id="KPLDCKN"/>
<dbReference type="PROSITE" id="PS50090">
    <property type="entry name" value="MYB_LIKE"/>
    <property type="match status" value="1"/>
</dbReference>
<dbReference type="PANTHER" id="PTHR46459:SF1">
    <property type="entry name" value="E1A-BINDING PROTEIN P400"/>
    <property type="match status" value="1"/>
</dbReference>
<comment type="similarity">
    <text evidence="2">Belongs to the EAF1 family.</text>
</comment>
<evidence type="ECO:0000256" key="2">
    <source>
        <dbReference type="ARBA" id="ARBA00008913"/>
    </source>
</evidence>
<name>A0A1G4MEV6_LACFM</name>
<dbReference type="InterPro" id="IPR014012">
    <property type="entry name" value="HSA_dom"/>
</dbReference>
<feature type="compositionally biased region" description="Polar residues" evidence="16">
    <location>
        <begin position="694"/>
        <end position="708"/>
    </location>
</feature>
<evidence type="ECO:0000256" key="5">
    <source>
        <dbReference type="ARBA" id="ARBA00022853"/>
    </source>
</evidence>
<keyword evidence="5" id="KW-0156">Chromatin regulator</keyword>
<dbReference type="AlphaFoldDB" id="A0A1G4MEV6"/>